<dbReference type="EMBL" id="JADBJN010000004">
    <property type="protein sequence ID" value="KAG5668636.1"/>
    <property type="molecule type" value="Genomic_DNA"/>
</dbReference>
<comment type="caution">
    <text evidence="3">The sequence shown here is derived from an EMBL/GenBank/DDBJ whole genome shotgun (WGS) entry which is preliminary data.</text>
</comment>
<evidence type="ECO:0000313" key="4">
    <source>
        <dbReference type="Proteomes" id="UP001107558"/>
    </source>
</evidence>
<dbReference type="GO" id="GO:0003700">
    <property type="term" value="F:DNA-binding transcription factor activity"/>
    <property type="evidence" value="ECO:0007669"/>
    <property type="project" value="InterPro"/>
</dbReference>
<protein>
    <recommendedName>
        <fullName evidence="2">BZIP domain-containing protein</fullName>
    </recommendedName>
</protein>
<dbReference type="AlphaFoldDB" id="A0A9J6BFI0"/>
<organism evidence="3 4">
    <name type="scientific">Polypedilum vanderplanki</name>
    <name type="common">Sleeping chironomid midge</name>
    <dbReference type="NCBI Taxonomy" id="319348"/>
    <lineage>
        <taxon>Eukaryota</taxon>
        <taxon>Metazoa</taxon>
        <taxon>Ecdysozoa</taxon>
        <taxon>Arthropoda</taxon>
        <taxon>Hexapoda</taxon>
        <taxon>Insecta</taxon>
        <taxon>Pterygota</taxon>
        <taxon>Neoptera</taxon>
        <taxon>Endopterygota</taxon>
        <taxon>Diptera</taxon>
        <taxon>Nematocera</taxon>
        <taxon>Chironomoidea</taxon>
        <taxon>Chironomidae</taxon>
        <taxon>Chironominae</taxon>
        <taxon>Polypedilum</taxon>
        <taxon>Polypedilum</taxon>
    </lineage>
</organism>
<dbReference type="InterPro" id="IPR004827">
    <property type="entry name" value="bZIP"/>
</dbReference>
<name>A0A9J6BFI0_POLVA</name>
<feature type="domain" description="BZIP" evidence="2">
    <location>
        <begin position="182"/>
        <end position="195"/>
    </location>
</feature>
<evidence type="ECO:0000256" key="1">
    <source>
        <dbReference type="SAM" id="MobiDB-lite"/>
    </source>
</evidence>
<reference evidence="3" key="1">
    <citation type="submission" date="2021-03" db="EMBL/GenBank/DDBJ databases">
        <title>Chromosome level genome of the anhydrobiotic midge Polypedilum vanderplanki.</title>
        <authorList>
            <person name="Yoshida Y."/>
            <person name="Kikawada T."/>
            <person name="Gusev O."/>
        </authorList>
    </citation>
    <scope>NUCLEOTIDE SEQUENCE</scope>
    <source>
        <strain evidence="3">NIAS01</strain>
        <tissue evidence="3">Whole body or cell culture</tissue>
    </source>
</reference>
<accession>A0A9J6BFI0</accession>
<evidence type="ECO:0000259" key="2">
    <source>
        <dbReference type="PROSITE" id="PS00036"/>
    </source>
</evidence>
<feature type="compositionally biased region" description="Polar residues" evidence="1">
    <location>
        <begin position="56"/>
        <end position="72"/>
    </location>
</feature>
<dbReference type="Gene3D" id="1.20.5.170">
    <property type="match status" value="1"/>
</dbReference>
<gene>
    <name evidence="3" type="ORF">PVAND_016571</name>
</gene>
<proteinExistence type="predicted"/>
<dbReference type="GO" id="GO:0005634">
    <property type="term" value="C:nucleus"/>
    <property type="evidence" value="ECO:0007669"/>
    <property type="project" value="UniProtKB-ARBA"/>
</dbReference>
<sequence length="257" mass="30058">MNSLNGEMDFLRFVFEMNQQSYDNSRLQQMVYDHQMRNLMQFSTVTPPPEAVATPNSRSFKPQAVNASTPSTNLKTAEPKVVFNYVPSIPTPSTTPEPEPTKNELTRLEMPENINEWMGSTIYHNLPPMAMVEYDKLLKESHMMKTEVVTMLHQETPINYDYNPNKSRIRTNYENPSIAEGRTKNNIASRRSRQRKKFFQHVLNYSVEFDEDENFLLQKQEIWLRGIIENLEKKLVEKNGKKGIEEVEMLRKQCGFL</sequence>
<evidence type="ECO:0000313" key="3">
    <source>
        <dbReference type="EMBL" id="KAG5668636.1"/>
    </source>
</evidence>
<dbReference type="PROSITE" id="PS00036">
    <property type="entry name" value="BZIP_BASIC"/>
    <property type="match status" value="1"/>
</dbReference>
<dbReference type="Proteomes" id="UP001107558">
    <property type="component" value="Chromosome 4"/>
</dbReference>
<feature type="region of interest" description="Disordered" evidence="1">
    <location>
        <begin position="48"/>
        <end position="72"/>
    </location>
</feature>
<dbReference type="OrthoDB" id="7739172at2759"/>
<dbReference type="Pfam" id="PF07716">
    <property type="entry name" value="bZIP_2"/>
    <property type="match status" value="1"/>
</dbReference>
<dbReference type="SUPFAM" id="SSF57959">
    <property type="entry name" value="Leucine zipper domain"/>
    <property type="match status" value="1"/>
</dbReference>
<keyword evidence="4" id="KW-1185">Reference proteome</keyword>
<dbReference type="InterPro" id="IPR046347">
    <property type="entry name" value="bZIP_sf"/>
</dbReference>